<keyword evidence="3" id="KW-1185">Reference proteome</keyword>
<feature type="region of interest" description="Disordered" evidence="1">
    <location>
        <begin position="120"/>
        <end position="156"/>
    </location>
</feature>
<dbReference type="EMBL" id="CP056030">
    <property type="protein sequence ID" value="QKZ06042.1"/>
    <property type="molecule type" value="Genomic_DNA"/>
</dbReference>
<accession>A0A7D5H5F4</accession>
<reference evidence="2 3" key="1">
    <citation type="submission" date="2020-06" db="EMBL/GenBank/DDBJ databases">
        <title>Pseudomonas eucalypticola sp. nov., an endophyte of Eucalyptus dunnii leaves with biocontrol ability of eucalyptus leaf blight.</title>
        <authorList>
            <person name="Liu Y."/>
            <person name="Song Z."/>
            <person name="Zeng H."/>
            <person name="Lu M."/>
            <person name="Wang X."/>
            <person name="Lian X."/>
            <person name="Zhang Q."/>
        </authorList>
    </citation>
    <scope>NUCLEOTIDE SEQUENCE [LARGE SCALE GENOMIC DNA]</scope>
    <source>
        <strain evidence="2 3">NP-1</strain>
    </source>
</reference>
<dbReference type="Proteomes" id="UP000509568">
    <property type="component" value="Chromosome"/>
</dbReference>
<evidence type="ECO:0000256" key="1">
    <source>
        <dbReference type="SAM" id="MobiDB-lite"/>
    </source>
</evidence>
<organism evidence="2 3">
    <name type="scientific">Pseudomonas eucalypticola</name>
    <dbReference type="NCBI Taxonomy" id="2599595"/>
    <lineage>
        <taxon>Bacteria</taxon>
        <taxon>Pseudomonadati</taxon>
        <taxon>Pseudomonadota</taxon>
        <taxon>Gammaproteobacteria</taxon>
        <taxon>Pseudomonadales</taxon>
        <taxon>Pseudomonadaceae</taxon>
        <taxon>Pseudomonas</taxon>
    </lineage>
</organism>
<protein>
    <submittedName>
        <fullName evidence="2">Uncharacterized protein</fullName>
    </submittedName>
</protein>
<dbReference type="RefSeq" id="WP_176571646.1">
    <property type="nucleotide sequence ID" value="NZ_CP056030.1"/>
</dbReference>
<proteinExistence type="predicted"/>
<dbReference type="AlphaFoldDB" id="A0A7D5H5F4"/>
<name>A0A7D5H5F4_9PSED</name>
<evidence type="ECO:0000313" key="2">
    <source>
        <dbReference type="EMBL" id="QKZ06042.1"/>
    </source>
</evidence>
<dbReference type="KEGG" id="pez:HWQ56_20540"/>
<gene>
    <name evidence="2" type="ORF">HWQ56_20540</name>
</gene>
<sequence>MTRDFKNAVSRLLADANGIAFTAFVTNARLDSPPVMVGEVWSHVKADELGRFADGHRIQTSHIVEVHAAGRSLWVVTENGSRYGIISFAALGWKWFSDLLREAKTPPAEPVCINLRERELSDLGQDSPTKPLKRTAHADPALQPQGRHPLRPPSGERLLQQYKTNFDKSIAELKRHGVVVSHCAVDKPESDDQ</sequence>
<evidence type="ECO:0000313" key="3">
    <source>
        <dbReference type="Proteomes" id="UP000509568"/>
    </source>
</evidence>